<keyword evidence="4" id="KW-1185">Reference proteome</keyword>
<feature type="transmembrane region" description="Helical" evidence="1">
    <location>
        <begin position="7"/>
        <end position="25"/>
    </location>
</feature>
<dbReference type="Proteomes" id="UP001286174">
    <property type="component" value="Unassembled WGS sequence"/>
</dbReference>
<keyword evidence="1" id="KW-0472">Membrane</keyword>
<feature type="transmembrane region" description="Helical" evidence="1">
    <location>
        <begin position="76"/>
        <end position="96"/>
    </location>
</feature>
<accession>A0AB35U2P5</accession>
<feature type="transmembrane region" description="Helical" evidence="1">
    <location>
        <begin position="193"/>
        <end position="211"/>
    </location>
</feature>
<keyword evidence="1" id="KW-0812">Transmembrane</keyword>
<feature type="transmembrane region" description="Helical" evidence="1">
    <location>
        <begin position="139"/>
        <end position="157"/>
    </location>
</feature>
<dbReference type="GO" id="GO:0008237">
    <property type="term" value="F:metallopeptidase activity"/>
    <property type="evidence" value="ECO:0007669"/>
    <property type="project" value="UniProtKB-KW"/>
</dbReference>
<evidence type="ECO:0000256" key="1">
    <source>
        <dbReference type="SAM" id="Phobius"/>
    </source>
</evidence>
<comment type="caution">
    <text evidence="3">The sequence shown here is derived from an EMBL/GenBank/DDBJ whole genome shotgun (WGS) entry which is preliminary data.</text>
</comment>
<dbReference type="PANTHER" id="PTHR39430:SF1">
    <property type="entry name" value="PROTEASE"/>
    <property type="match status" value="1"/>
</dbReference>
<evidence type="ECO:0000259" key="2">
    <source>
        <dbReference type="Pfam" id="PF02517"/>
    </source>
</evidence>
<protein>
    <submittedName>
        <fullName evidence="3">CPBP family intramembrane metalloprotease</fullName>
    </submittedName>
</protein>
<evidence type="ECO:0000313" key="4">
    <source>
        <dbReference type="Proteomes" id="UP001286174"/>
    </source>
</evidence>
<feature type="domain" description="CAAX prenyl protease 2/Lysostaphin resistance protein A-like" evidence="2">
    <location>
        <begin position="107"/>
        <end position="200"/>
    </location>
</feature>
<feature type="transmembrane region" description="Helical" evidence="1">
    <location>
        <begin position="163"/>
        <end position="181"/>
    </location>
</feature>
<feature type="transmembrane region" description="Helical" evidence="1">
    <location>
        <begin position="108"/>
        <end position="127"/>
    </location>
</feature>
<reference evidence="3 4" key="1">
    <citation type="submission" date="2022-03" db="EMBL/GenBank/DDBJ databases">
        <title>Novel taxa within the pig intestine.</title>
        <authorList>
            <person name="Wylensek D."/>
            <person name="Bishof K."/>
            <person name="Afrizal A."/>
            <person name="Clavel T."/>
        </authorList>
    </citation>
    <scope>NUCLEOTIDE SEQUENCE [LARGE SCALE GENOMIC DNA]</scope>
    <source>
        <strain evidence="3 4">CLA-KB-P133</strain>
    </source>
</reference>
<organism evidence="3 4">
    <name type="scientific">Grylomicrobium aquisgranensis</name>
    <dbReference type="NCBI Taxonomy" id="2926318"/>
    <lineage>
        <taxon>Bacteria</taxon>
        <taxon>Bacillati</taxon>
        <taxon>Bacillota</taxon>
        <taxon>Erysipelotrichia</taxon>
        <taxon>Erysipelotrichales</taxon>
        <taxon>Erysipelotrichaceae</taxon>
        <taxon>Grylomicrobium</taxon>
    </lineage>
</organism>
<name>A0AB35U2P5_9FIRM</name>
<proteinExistence type="predicted"/>
<keyword evidence="1" id="KW-1133">Transmembrane helix</keyword>
<dbReference type="Pfam" id="PF02517">
    <property type="entry name" value="Rce1-like"/>
    <property type="match status" value="1"/>
</dbReference>
<dbReference type="RefSeq" id="WP_370595524.1">
    <property type="nucleotide sequence ID" value="NZ_JALBUR010000003.1"/>
</dbReference>
<dbReference type="GO" id="GO:0004175">
    <property type="term" value="F:endopeptidase activity"/>
    <property type="evidence" value="ECO:0007669"/>
    <property type="project" value="UniProtKB-ARBA"/>
</dbReference>
<evidence type="ECO:0000313" key="3">
    <source>
        <dbReference type="EMBL" id="MDX8418954.1"/>
    </source>
</evidence>
<sequence length="262" mass="28693">MKKLSVTILKILVFFIGWAVLSGIIDIPVENPALWRFFAELIPFAVIVAFTIVFLFREKGEISIPVRDPSGKGIMIGCAVGICWIGIVSGVLLLSHQLTIVGKNSVSMLWLWILSAFINTVMQELLVRGYIYQLVRQRYSLAAAIIVTTALFTLMHGGAFEAGILPVINVITMCLFTTALYEAENTLAAPVMAHAVWNIVGGIFLGGVSLADDYPYLLTLRASANTLLSGGTYMIESSIITLVVNILLLMVFCRKIKSAENY</sequence>
<feature type="transmembrane region" description="Helical" evidence="1">
    <location>
        <begin position="231"/>
        <end position="253"/>
    </location>
</feature>
<feature type="transmembrane region" description="Helical" evidence="1">
    <location>
        <begin position="37"/>
        <end position="56"/>
    </location>
</feature>
<dbReference type="GO" id="GO:0080120">
    <property type="term" value="P:CAAX-box protein maturation"/>
    <property type="evidence" value="ECO:0007669"/>
    <property type="project" value="UniProtKB-ARBA"/>
</dbReference>
<dbReference type="AlphaFoldDB" id="A0AB35U2P5"/>
<dbReference type="InterPro" id="IPR003675">
    <property type="entry name" value="Rce1/LyrA-like_dom"/>
</dbReference>
<dbReference type="PANTHER" id="PTHR39430">
    <property type="entry name" value="MEMBRANE-ASSOCIATED PROTEASE-RELATED"/>
    <property type="match status" value="1"/>
</dbReference>
<keyword evidence="3" id="KW-0645">Protease</keyword>
<keyword evidence="3" id="KW-0378">Hydrolase</keyword>
<dbReference type="EMBL" id="JALBUR010000003">
    <property type="protein sequence ID" value="MDX8418954.1"/>
    <property type="molecule type" value="Genomic_DNA"/>
</dbReference>
<keyword evidence="3" id="KW-0482">Metalloprotease</keyword>
<gene>
    <name evidence="3" type="ORF">MOZ60_02470</name>
</gene>